<accession>A0A2R6Q0P4</accession>
<comment type="caution">
    <text evidence="4">The sequence shown here is derived from an EMBL/GenBank/DDBJ whole genome shotgun (WGS) entry which is preliminary data.</text>
</comment>
<evidence type="ECO:0000256" key="1">
    <source>
        <dbReference type="SAM" id="Phobius"/>
    </source>
</evidence>
<evidence type="ECO:0000313" key="4">
    <source>
        <dbReference type="EMBL" id="PSR99976.1"/>
    </source>
</evidence>
<organism evidence="4 5">
    <name type="scientific">Actinidia chinensis var. chinensis</name>
    <name type="common">Chinese soft-hair kiwi</name>
    <dbReference type="NCBI Taxonomy" id="1590841"/>
    <lineage>
        <taxon>Eukaryota</taxon>
        <taxon>Viridiplantae</taxon>
        <taxon>Streptophyta</taxon>
        <taxon>Embryophyta</taxon>
        <taxon>Tracheophyta</taxon>
        <taxon>Spermatophyta</taxon>
        <taxon>Magnoliopsida</taxon>
        <taxon>eudicotyledons</taxon>
        <taxon>Gunneridae</taxon>
        <taxon>Pentapetalae</taxon>
        <taxon>asterids</taxon>
        <taxon>Ericales</taxon>
        <taxon>Actinidiaceae</taxon>
        <taxon>Actinidia</taxon>
    </lineage>
</organism>
<dbReference type="STRING" id="1590841.A0A2R6Q0P4"/>
<reference evidence="5" key="2">
    <citation type="journal article" date="2018" name="BMC Genomics">
        <title>A manually annotated Actinidia chinensis var. chinensis (kiwifruit) genome highlights the challenges associated with draft genomes and gene prediction in plants.</title>
        <authorList>
            <person name="Pilkington S.M."/>
            <person name="Crowhurst R."/>
            <person name="Hilario E."/>
            <person name="Nardozza S."/>
            <person name="Fraser L."/>
            <person name="Peng Y."/>
            <person name="Gunaseelan K."/>
            <person name="Simpson R."/>
            <person name="Tahir J."/>
            <person name="Deroles S.C."/>
            <person name="Templeton K."/>
            <person name="Luo Z."/>
            <person name="Davy M."/>
            <person name="Cheng C."/>
            <person name="McNeilage M."/>
            <person name="Scaglione D."/>
            <person name="Liu Y."/>
            <person name="Zhang Q."/>
            <person name="Datson P."/>
            <person name="De Silva N."/>
            <person name="Gardiner S.E."/>
            <person name="Bassett H."/>
            <person name="Chagne D."/>
            <person name="McCallum J."/>
            <person name="Dzierzon H."/>
            <person name="Deng C."/>
            <person name="Wang Y.Y."/>
            <person name="Barron L."/>
            <person name="Manako K."/>
            <person name="Bowen J."/>
            <person name="Foster T.M."/>
            <person name="Erridge Z.A."/>
            <person name="Tiffin H."/>
            <person name="Waite C.N."/>
            <person name="Davies K.M."/>
            <person name="Grierson E.P."/>
            <person name="Laing W.A."/>
            <person name="Kirk R."/>
            <person name="Chen X."/>
            <person name="Wood M."/>
            <person name="Montefiori M."/>
            <person name="Brummell D.A."/>
            <person name="Schwinn K.E."/>
            <person name="Catanach A."/>
            <person name="Fullerton C."/>
            <person name="Li D."/>
            <person name="Meiyalaghan S."/>
            <person name="Nieuwenhuizen N."/>
            <person name="Read N."/>
            <person name="Prakash R."/>
            <person name="Hunter D."/>
            <person name="Zhang H."/>
            <person name="McKenzie M."/>
            <person name="Knabel M."/>
            <person name="Harris A."/>
            <person name="Allan A.C."/>
            <person name="Gleave A."/>
            <person name="Chen A."/>
            <person name="Janssen B.J."/>
            <person name="Plunkett B."/>
            <person name="Ampomah-Dwamena C."/>
            <person name="Voogd C."/>
            <person name="Leif D."/>
            <person name="Lafferty D."/>
            <person name="Souleyre E.J.F."/>
            <person name="Varkonyi-Gasic E."/>
            <person name="Gambi F."/>
            <person name="Hanley J."/>
            <person name="Yao J.L."/>
            <person name="Cheung J."/>
            <person name="David K.M."/>
            <person name="Warren B."/>
            <person name="Marsh K."/>
            <person name="Snowden K.C."/>
            <person name="Lin-Wang K."/>
            <person name="Brian L."/>
            <person name="Martinez-Sanchez M."/>
            <person name="Wang M."/>
            <person name="Ileperuma N."/>
            <person name="Macnee N."/>
            <person name="Campin R."/>
            <person name="McAtee P."/>
            <person name="Drummond R.S.M."/>
            <person name="Espley R.V."/>
            <person name="Ireland H.S."/>
            <person name="Wu R."/>
            <person name="Atkinson R.G."/>
            <person name="Karunairetnam S."/>
            <person name="Bulley S."/>
            <person name="Chunkath S."/>
            <person name="Hanley Z."/>
            <person name="Storey R."/>
            <person name="Thrimawithana A.H."/>
            <person name="Thomson S."/>
            <person name="David C."/>
            <person name="Testolin R."/>
            <person name="Huang H."/>
            <person name="Hellens R.P."/>
            <person name="Schaffer R.J."/>
        </authorList>
    </citation>
    <scope>NUCLEOTIDE SEQUENCE [LARGE SCALE GENOMIC DNA]</scope>
    <source>
        <strain evidence="5">cv. Red5</strain>
    </source>
</reference>
<dbReference type="Gene3D" id="3.30.160.60">
    <property type="entry name" value="Classic Zinc Finger"/>
    <property type="match status" value="1"/>
</dbReference>
<dbReference type="InParanoid" id="A0A2R6Q0P4"/>
<dbReference type="Pfam" id="PF13456">
    <property type="entry name" value="RVT_3"/>
    <property type="match status" value="1"/>
</dbReference>
<dbReference type="SUPFAM" id="SSF53098">
    <property type="entry name" value="Ribonuclease H-like"/>
    <property type="match status" value="1"/>
</dbReference>
<dbReference type="OMA" id="NQMARAN"/>
<dbReference type="InterPro" id="IPR002156">
    <property type="entry name" value="RNaseH_domain"/>
</dbReference>
<gene>
    <name evidence="4" type="ORF">CEY00_Acc23876</name>
</gene>
<dbReference type="Pfam" id="PF12874">
    <property type="entry name" value="zf-met"/>
    <property type="match status" value="1"/>
</dbReference>
<dbReference type="GO" id="GO:0003676">
    <property type="term" value="F:nucleic acid binding"/>
    <property type="evidence" value="ECO:0007669"/>
    <property type="project" value="InterPro"/>
</dbReference>
<evidence type="ECO:0000313" key="5">
    <source>
        <dbReference type="Proteomes" id="UP000241394"/>
    </source>
</evidence>
<dbReference type="Proteomes" id="UP000241394">
    <property type="component" value="Chromosome LG21"/>
</dbReference>
<dbReference type="InterPro" id="IPR012337">
    <property type="entry name" value="RNaseH-like_sf"/>
</dbReference>
<reference evidence="4 5" key="1">
    <citation type="submission" date="2017-07" db="EMBL/GenBank/DDBJ databases">
        <title>An improved, manually edited Actinidia chinensis var. chinensis (kiwifruit) genome highlights the challenges associated with draft genomes and gene prediction in plants.</title>
        <authorList>
            <person name="Pilkington S."/>
            <person name="Crowhurst R."/>
            <person name="Hilario E."/>
            <person name="Nardozza S."/>
            <person name="Fraser L."/>
            <person name="Peng Y."/>
            <person name="Gunaseelan K."/>
            <person name="Simpson R."/>
            <person name="Tahir J."/>
            <person name="Deroles S."/>
            <person name="Templeton K."/>
            <person name="Luo Z."/>
            <person name="Davy M."/>
            <person name="Cheng C."/>
            <person name="Mcneilage M."/>
            <person name="Scaglione D."/>
            <person name="Liu Y."/>
            <person name="Zhang Q."/>
            <person name="Datson P."/>
            <person name="De Silva N."/>
            <person name="Gardiner S."/>
            <person name="Bassett H."/>
            <person name="Chagne D."/>
            <person name="Mccallum J."/>
            <person name="Dzierzon H."/>
            <person name="Deng C."/>
            <person name="Wang Y.-Y."/>
            <person name="Barron N."/>
            <person name="Manako K."/>
            <person name="Bowen J."/>
            <person name="Foster T."/>
            <person name="Erridge Z."/>
            <person name="Tiffin H."/>
            <person name="Waite C."/>
            <person name="Davies K."/>
            <person name="Grierson E."/>
            <person name="Laing W."/>
            <person name="Kirk R."/>
            <person name="Chen X."/>
            <person name="Wood M."/>
            <person name="Montefiori M."/>
            <person name="Brummell D."/>
            <person name="Schwinn K."/>
            <person name="Catanach A."/>
            <person name="Fullerton C."/>
            <person name="Li D."/>
            <person name="Meiyalaghan S."/>
            <person name="Nieuwenhuizen N."/>
            <person name="Read N."/>
            <person name="Prakash R."/>
            <person name="Hunter D."/>
            <person name="Zhang H."/>
            <person name="Mckenzie M."/>
            <person name="Knabel M."/>
            <person name="Harris A."/>
            <person name="Allan A."/>
            <person name="Chen A."/>
            <person name="Janssen B."/>
            <person name="Plunkett B."/>
            <person name="Dwamena C."/>
            <person name="Voogd C."/>
            <person name="Leif D."/>
            <person name="Lafferty D."/>
            <person name="Souleyre E."/>
            <person name="Varkonyi-Gasic E."/>
            <person name="Gambi F."/>
            <person name="Hanley J."/>
            <person name="Yao J.-L."/>
            <person name="Cheung J."/>
            <person name="David K."/>
            <person name="Warren B."/>
            <person name="Marsh K."/>
            <person name="Snowden K."/>
            <person name="Lin-Wang K."/>
            <person name="Brian L."/>
            <person name="Martinez-Sanchez M."/>
            <person name="Wang M."/>
            <person name="Ileperuma N."/>
            <person name="Macnee N."/>
            <person name="Campin R."/>
            <person name="Mcatee P."/>
            <person name="Drummond R."/>
            <person name="Espley R."/>
            <person name="Ireland H."/>
            <person name="Wu R."/>
            <person name="Atkinson R."/>
            <person name="Karunairetnam S."/>
            <person name="Bulley S."/>
            <person name="Chunkath S."/>
            <person name="Hanley Z."/>
            <person name="Storey R."/>
            <person name="Thrimawithana A."/>
            <person name="Thomson S."/>
            <person name="David C."/>
            <person name="Testolin R."/>
        </authorList>
    </citation>
    <scope>NUCLEOTIDE SEQUENCE [LARGE SCALE GENOMIC DNA]</scope>
    <source>
        <strain evidence="5">cv. Red5</strain>
        <tissue evidence="4">Young leaf</tissue>
    </source>
</reference>
<dbReference type="InterPro" id="IPR036236">
    <property type="entry name" value="Znf_C2H2_sf"/>
</dbReference>
<sequence>MMLNFFHVIAWPSFTLLCPLYASIRAIESNTHSNYQACLTYWILGSVATILESMLAKLLARLPFWPYAKGIAILLLVVPYFHGASYVYLHFVKPYIYANSQLCGLLLTPKAKVGLFNEPNDILDAAESCDWEKGEVEFEKEVIYEGESISNNDTVKGDLKWLASPKKVQMEWSCALCLVSTTSKKCLQKHYQGKKHKSKKEEHRRNQVVANENGSFHLTVKTADKATSLGNVNRNKWDNLKNLSRLLDPIAGSISWCTWKKPKFGWTKLNADGSVDRDNTSFGGLFRDYKGDPICAYVSKAPIDDVFFVELWAIWRGLVLAVGLGIKVIWVESDSLSVVKTINKKQSYGSRAASCLEHIWELLKKFDKYKVSHSWREANRAADHLAKMDVGGSDVVLWPDNFPDRLHNIINDDAQGRWYRRG</sequence>
<dbReference type="InterPro" id="IPR036397">
    <property type="entry name" value="RNaseH_sf"/>
</dbReference>
<dbReference type="Gene3D" id="3.30.420.10">
    <property type="entry name" value="Ribonuclease H-like superfamily/Ribonuclease H"/>
    <property type="match status" value="1"/>
</dbReference>
<keyword evidence="1" id="KW-0812">Transmembrane</keyword>
<feature type="transmembrane region" description="Helical" evidence="1">
    <location>
        <begin position="41"/>
        <end position="59"/>
    </location>
</feature>
<dbReference type="InterPro" id="IPR013087">
    <property type="entry name" value="Znf_C2H2_type"/>
</dbReference>
<feature type="transmembrane region" description="Helical" evidence="1">
    <location>
        <begin position="71"/>
        <end position="91"/>
    </location>
</feature>
<dbReference type="InterPro" id="IPR044730">
    <property type="entry name" value="RNase_H-like_dom_plant"/>
</dbReference>
<feature type="domain" description="RNase H type-1" evidence="3">
    <location>
        <begin position="270"/>
        <end position="388"/>
    </location>
</feature>
<evidence type="ECO:0000259" key="2">
    <source>
        <dbReference type="Pfam" id="PF12874"/>
    </source>
</evidence>
<dbReference type="Gramene" id="PSR99976">
    <property type="protein sequence ID" value="PSR99976"/>
    <property type="gene ID" value="CEY00_Acc23876"/>
</dbReference>
<proteinExistence type="predicted"/>
<dbReference type="InterPro" id="IPR053151">
    <property type="entry name" value="RNase_H-like"/>
</dbReference>
<name>A0A2R6Q0P4_ACTCC</name>
<dbReference type="PANTHER" id="PTHR47723">
    <property type="entry name" value="OS05G0353850 PROTEIN"/>
    <property type="match status" value="1"/>
</dbReference>
<dbReference type="Pfam" id="PF03134">
    <property type="entry name" value="TB2_DP1_HVA22"/>
    <property type="match status" value="1"/>
</dbReference>
<dbReference type="InterPro" id="IPR004345">
    <property type="entry name" value="TB2_DP1_HVA22"/>
</dbReference>
<dbReference type="GO" id="GO:0004523">
    <property type="term" value="F:RNA-DNA hybrid ribonuclease activity"/>
    <property type="evidence" value="ECO:0007669"/>
    <property type="project" value="InterPro"/>
</dbReference>
<dbReference type="EMBL" id="NKQK01000021">
    <property type="protein sequence ID" value="PSR99976.1"/>
    <property type="molecule type" value="Genomic_DNA"/>
</dbReference>
<dbReference type="CDD" id="cd06222">
    <property type="entry name" value="RNase_H_like"/>
    <property type="match status" value="1"/>
</dbReference>
<dbReference type="OrthoDB" id="10009287at2759"/>
<keyword evidence="5" id="KW-1185">Reference proteome</keyword>
<keyword evidence="1" id="KW-0472">Membrane</keyword>
<evidence type="ECO:0000259" key="3">
    <source>
        <dbReference type="Pfam" id="PF13456"/>
    </source>
</evidence>
<protein>
    <submittedName>
        <fullName evidence="4">HVA22-like protein</fullName>
    </submittedName>
</protein>
<dbReference type="AlphaFoldDB" id="A0A2R6Q0P4"/>
<keyword evidence="1" id="KW-1133">Transmembrane helix</keyword>
<feature type="domain" description="C2H2-type" evidence="2">
    <location>
        <begin position="172"/>
        <end position="196"/>
    </location>
</feature>
<dbReference type="SUPFAM" id="SSF57667">
    <property type="entry name" value="beta-beta-alpha zinc fingers"/>
    <property type="match status" value="1"/>
</dbReference>
<dbReference type="PANTHER" id="PTHR47723:SF23">
    <property type="entry name" value="REVERSE TRANSCRIPTASE-LIKE PROTEIN"/>
    <property type="match status" value="1"/>
</dbReference>